<dbReference type="AlphaFoldDB" id="A0A0M6Y6J0"/>
<dbReference type="STRING" id="187304.B0E33_09005"/>
<dbReference type="Proteomes" id="UP000048926">
    <property type="component" value="Unassembled WGS sequence"/>
</dbReference>
<dbReference type="OrthoDB" id="7679478at2"/>
<feature type="chain" id="PRO_5005807912" description="Lipoprotein" evidence="1">
    <location>
        <begin position="22"/>
        <end position="77"/>
    </location>
</feature>
<keyword evidence="1" id="KW-0732">Signal</keyword>
<evidence type="ECO:0000313" key="3">
    <source>
        <dbReference type="Proteomes" id="UP000048926"/>
    </source>
</evidence>
<reference evidence="3" key="1">
    <citation type="submission" date="2015-07" db="EMBL/GenBank/DDBJ databases">
        <authorList>
            <person name="Rodrigo-Torres Lidia"/>
            <person name="Arahal R.David."/>
        </authorList>
    </citation>
    <scope>NUCLEOTIDE SEQUENCE [LARGE SCALE GENOMIC DNA]</scope>
    <source>
        <strain evidence="3">CECT 4801</strain>
    </source>
</reference>
<accession>A0A0M6Y6J0</accession>
<evidence type="ECO:0000256" key="1">
    <source>
        <dbReference type="SAM" id="SignalP"/>
    </source>
</evidence>
<feature type="signal peptide" evidence="1">
    <location>
        <begin position="1"/>
        <end position="21"/>
    </location>
</feature>
<name>A0A0M6Y6J0_9HYPH</name>
<keyword evidence="3" id="KW-1185">Reference proteome</keyword>
<evidence type="ECO:0000313" key="2">
    <source>
        <dbReference type="EMBL" id="CTQ44410.1"/>
    </source>
</evidence>
<gene>
    <name evidence="2" type="ORF">LAL4801_02853</name>
</gene>
<sequence>MRLLSTGIAALAVTAFAIAPAAACSWNKTAQSKQMTVAETPVLPDTDSDVAIATNDLSDAIVSETVIQPTTGEAVSE</sequence>
<dbReference type="RefSeq" id="WP_139314047.1">
    <property type="nucleotide sequence ID" value="NZ_CP045622.1"/>
</dbReference>
<organism evidence="2 3">
    <name type="scientific">Roseibium aggregatum</name>
    <dbReference type="NCBI Taxonomy" id="187304"/>
    <lineage>
        <taxon>Bacteria</taxon>
        <taxon>Pseudomonadati</taxon>
        <taxon>Pseudomonadota</taxon>
        <taxon>Alphaproteobacteria</taxon>
        <taxon>Hyphomicrobiales</taxon>
        <taxon>Stappiaceae</taxon>
        <taxon>Roseibium</taxon>
    </lineage>
</organism>
<protein>
    <recommendedName>
        <fullName evidence="4">Lipoprotein</fullName>
    </recommendedName>
</protein>
<evidence type="ECO:0008006" key="4">
    <source>
        <dbReference type="Google" id="ProtNLM"/>
    </source>
</evidence>
<proteinExistence type="predicted"/>
<dbReference type="EMBL" id="CXST01000002">
    <property type="protein sequence ID" value="CTQ44410.1"/>
    <property type="molecule type" value="Genomic_DNA"/>
</dbReference>